<organism evidence="3 6">
    <name type="scientific">Didymodactylos carnosus</name>
    <dbReference type="NCBI Taxonomy" id="1234261"/>
    <lineage>
        <taxon>Eukaryota</taxon>
        <taxon>Metazoa</taxon>
        <taxon>Spiralia</taxon>
        <taxon>Gnathifera</taxon>
        <taxon>Rotifera</taxon>
        <taxon>Eurotatoria</taxon>
        <taxon>Bdelloidea</taxon>
        <taxon>Philodinida</taxon>
        <taxon>Philodinidae</taxon>
        <taxon>Didymodactylos</taxon>
    </lineage>
</organism>
<dbReference type="Proteomes" id="UP000677228">
    <property type="component" value="Unassembled WGS sequence"/>
</dbReference>
<dbReference type="EMBL" id="CAJOBA010036822">
    <property type="protein sequence ID" value="CAF4030412.1"/>
    <property type="molecule type" value="Genomic_DNA"/>
</dbReference>
<dbReference type="EMBL" id="CAJNOQ010014357">
    <property type="protein sequence ID" value="CAF1340083.1"/>
    <property type="molecule type" value="Genomic_DNA"/>
</dbReference>
<protein>
    <submittedName>
        <fullName evidence="3">Uncharacterized protein</fullName>
    </submittedName>
</protein>
<name>A0A815GKK6_9BILA</name>
<dbReference type="Proteomes" id="UP000663829">
    <property type="component" value="Unassembled WGS sequence"/>
</dbReference>
<reference evidence="3" key="1">
    <citation type="submission" date="2021-02" db="EMBL/GenBank/DDBJ databases">
        <authorList>
            <person name="Nowell W R."/>
        </authorList>
    </citation>
    <scope>NUCLEOTIDE SEQUENCE</scope>
</reference>
<evidence type="ECO:0000313" key="2">
    <source>
        <dbReference type="EMBL" id="CAF1222271.1"/>
    </source>
</evidence>
<evidence type="ECO:0000313" key="3">
    <source>
        <dbReference type="EMBL" id="CAF1340083.1"/>
    </source>
</evidence>
<sequence length="122" mass="13595">MFGTSGPLSYPRMSEDSEVTNIAPSGRGLGSPEHLCSMARNFSRGLATYLKSEGSKIDTPRKLISRVSSANFRGFEPSATAYFRVLAAPLERIFSSTWIQLDDVETNVHHVTIEQIHKYEDE</sequence>
<dbReference type="Proteomes" id="UP000681722">
    <property type="component" value="Unassembled WGS sequence"/>
</dbReference>
<evidence type="ECO:0000256" key="1">
    <source>
        <dbReference type="SAM" id="MobiDB-lite"/>
    </source>
</evidence>
<dbReference type="EMBL" id="CAJOBC010058213">
    <property type="protein sequence ID" value="CAF4200317.1"/>
    <property type="molecule type" value="Genomic_DNA"/>
</dbReference>
<evidence type="ECO:0000313" key="5">
    <source>
        <dbReference type="EMBL" id="CAF4200317.1"/>
    </source>
</evidence>
<feature type="region of interest" description="Disordered" evidence="1">
    <location>
        <begin position="1"/>
        <end position="30"/>
    </location>
</feature>
<evidence type="ECO:0000313" key="4">
    <source>
        <dbReference type="EMBL" id="CAF4030412.1"/>
    </source>
</evidence>
<comment type="caution">
    <text evidence="3">The sequence shown here is derived from an EMBL/GenBank/DDBJ whole genome shotgun (WGS) entry which is preliminary data.</text>
</comment>
<evidence type="ECO:0000313" key="6">
    <source>
        <dbReference type="Proteomes" id="UP000663829"/>
    </source>
</evidence>
<dbReference type="EMBL" id="CAJNOK010015280">
    <property type="protein sequence ID" value="CAF1222271.1"/>
    <property type="molecule type" value="Genomic_DNA"/>
</dbReference>
<gene>
    <name evidence="3" type="ORF">GPM918_LOCUS30388</name>
    <name evidence="2" type="ORF">OVA965_LOCUS24975</name>
    <name evidence="5" type="ORF">SRO942_LOCUS30998</name>
    <name evidence="4" type="ORF">TMI583_LOCUS25702</name>
</gene>
<proteinExistence type="predicted"/>
<dbReference type="Proteomes" id="UP000682733">
    <property type="component" value="Unassembled WGS sequence"/>
</dbReference>
<keyword evidence="6" id="KW-1185">Reference proteome</keyword>
<dbReference type="AlphaFoldDB" id="A0A815GKK6"/>
<accession>A0A815GKK6</accession>